<sequence>MLRRRPWPHRLRCRGALWYYPFKHPALSCRRAVPVRAAGSGPRAVVAVSPETTALNVTAGAPPPPPASPR</sequence>
<reference evidence="2" key="1">
    <citation type="journal article" date="2019" name="Int. J. Syst. Evol. Microbiol.">
        <title>The Global Catalogue of Microorganisms (GCM) 10K type strain sequencing project: providing services to taxonomists for standard genome sequencing and annotation.</title>
        <authorList>
            <consortium name="The Broad Institute Genomics Platform"/>
            <consortium name="The Broad Institute Genome Sequencing Center for Infectious Disease"/>
            <person name="Wu L."/>
            <person name="Ma J."/>
        </authorList>
    </citation>
    <scope>NUCLEOTIDE SEQUENCE [LARGE SCALE GENOMIC DNA]</scope>
    <source>
        <strain evidence="2">JCM 10667</strain>
    </source>
</reference>
<organism evidence="1 2">
    <name type="scientific">Actinomadura livida</name>
    <dbReference type="NCBI Taxonomy" id="79909"/>
    <lineage>
        <taxon>Bacteria</taxon>
        <taxon>Bacillati</taxon>
        <taxon>Actinomycetota</taxon>
        <taxon>Actinomycetes</taxon>
        <taxon>Streptosporangiales</taxon>
        <taxon>Thermomonosporaceae</taxon>
        <taxon>Actinomadura</taxon>
    </lineage>
</organism>
<name>A0ABP3Q475_9ACTN</name>
<proteinExistence type="predicted"/>
<dbReference type="Proteomes" id="UP001501427">
    <property type="component" value="Unassembled WGS sequence"/>
</dbReference>
<comment type="caution">
    <text evidence="1">The sequence shown here is derived from an EMBL/GenBank/DDBJ whole genome shotgun (WGS) entry which is preliminary data.</text>
</comment>
<gene>
    <name evidence="1" type="ORF">GCM10009546_46030</name>
</gene>
<evidence type="ECO:0000313" key="2">
    <source>
        <dbReference type="Proteomes" id="UP001501427"/>
    </source>
</evidence>
<dbReference type="EMBL" id="BAAAHD010000045">
    <property type="protein sequence ID" value="GAA0578378.1"/>
    <property type="molecule type" value="Genomic_DNA"/>
</dbReference>
<protein>
    <submittedName>
        <fullName evidence="1">Uncharacterized protein</fullName>
    </submittedName>
</protein>
<evidence type="ECO:0000313" key="1">
    <source>
        <dbReference type="EMBL" id="GAA0578378.1"/>
    </source>
</evidence>
<accession>A0ABP3Q475</accession>
<keyword evidence="2" id="KW-1185">Reference proteome</keyword>